<evidence type="ECO:0000313" key="3">
    <source>
        <dbReference type="Proteomes" id="UP000887013"/>
    </source>
</evidence>
<dbReference type="EMBL" id="BMAW01112462">
    <property type="protein sequence ID" value="GFT52599.1"/>
    <property type="molecule type" value="Genomic_DNA"/>
</dbReference>
<protein>
    <submittedName>
        <fullName evidence="2">Uncharacterized protein</fullName>
    </submittedName>
</protein>
<keyword evidence="3" id="KW-1185">Reference proteome</keyword>
<accession>A0A8X6P915</accession>
<reference evidence="2" key="1">
    <citation type="submission" date="2020-08" db="EMBL/GenBank/DDBJ databases">
        <title>Multicomponent nature underlies the extraordinary mechanical properties of spider dragline silk.</title>
        <authorList>
            <person name="Kono N."/>
            <person name="Nakamura H."/>
            <person name="Mori M."/>
            <person name="Yoshida Y."/>
            <person name="Ohtoshi R."/>
            <person name="Malay A.D."/>
            <person name="Moran D.A.P."/>
            <person name="Tomita M."/>
            <person name="Numata K."/>
            <person name="Arakawa K."/>
        </authorList>
    </citation>
    <scope>NUCLEOTIDE SEQUENCE</scope>
</reference>
<proteinExistence type="predicted"/>
<organism evidence="2 3">
    <name type="scientific">Nephila pilipes</name>
    <name type="common">Giant wood spider</name>
    <name type="synonym">Nephila maculata</name>
    <dbReference type="NCBI Taxonomy" id="299642"/>
    <lineage>
        <taxon>Eukaryota</taxon>
        <taxon>Metazoa</taxon>
        <taxon>Ecdysozoa</taxon>
        <taxon>Arthropoda</taxon>
        <taxon>Chelicerata</taxon>
        <taxon>Arachnida</taxon>
        <taxon>Araneae</taxon>
        <taxon>Araneomorphae</taxon>
        <taxon>Entelegynae</taxon>
        <taxon>Araneoidea</taxon>
        <taxon>Nephilidae</taxon>
        <taxon>Nephila</taxon>
    </lineage>
</organism>
<gene>
    <name evidence="2" type="primary">AVEN_149571_1</name>
    <name evidence="2" type="ORF">NPIL_268301</name>
</gene>
<dbReference type="AlphaFoldDB" id="A0A8X6P915"/>
<name>A0A8X6P915_NEPPI</name>
<feature type="region of interest" description="Disordered" evidence="1">
    <location>
        <begin position="1"/>
        <end position="39"/>
    </location>
</feature>
<dbReference type="Proteomes" id="UP000887013">
    <property type="component" value="Unassembled WGS sequence"/>
</dbReference>
<comment type="caution">
    <text evidence="2">The sequence shown here is derived from an EMBL/GenBank/DDBJ whole genome shotgun (WGS) entry which is preliminary data.</text>
</comment>
<evidence type="ECO:0000256" key="1">
    <source>
        <dbReference type="SAM" id="MobiDB-lite"/>
    </source>
</evidence>
<sequence>MQEAESMEPNIKEREDEFNQMSSNKDAERISIESDVLNNTPVRRKKQAQKIMNFIQQNSNSLSWTNNKELTIKKTILPNTNIVDLVTFLLKDRKTEPNGLQSFVDALKEIEFPSQLIKNKYLKYMTMHAKPINWIKY</sequence>
<dbReference type="OrthoDB" id="6426908at2759"/>
<evidence type="ECO:0000313" key="2">
    <source>
        <dbReference type="EMBL" id="GFT52599.1"/>
    </source>
</evidence>